<organism evidence="1 2">
    <name type="scientific">Tardiphaga robiniae</name>
    <dbReference type="NCBI Taxonomy" id="943830"/>
    <lineage>
        <taxon>Bacteria</taxon>
        <taxon>Pseudomonadati</taxon>
        <taxon>Pseudomonadota</taxon>
        <taxon>Alphaproteobacteria</taxon>
        <taxon>Hyphomicrobiales</taxon>
        <taxon>Nitrobacteraceae</taxon>
        <taxon>Tardiphaga</taxon>
    </lineage>
</organism>
<dbReference type="AlphaFoldDB" id="A0A163YTW9"/>
<evidence type="ECO:0000313" key="1">
    <source>
        <dbReference type="EMBL" id="KZD22569.1"/>
    </source>
</evidence>
<reference evidence="1 2" key="1">
    <citation type="submission" date="2016-03" db="EMBL/GenBank/DDBJ databases">
        <title>Microsymbionts genomes from the relict species Vavilovia formosa (Stev.) Fed.</title>
        <authorList>
            <person name="Kopat V."/>
            <person name="Chirak E."/>
            <person name="Kimeklis A."/>
            <person name="Andronov E."/>
        </authorList>
    </citation>
    <scope>NUCLEOTIDE SEQUENCE [LARGE SCALE GENOMIC DNA]</scope>
    <source>
        <strain evidence="1 2">Vaf07</strain>
    </source>
</reference>
<sequence length="65" mass="7303">MSEEQWLFDIYISDGALAPEVSLRQALRSNAQWGPADEFVRRSRPSKAMPSIDEVEAGVGCLRKH</sequence>
<accession>A0A163YTW9</accession>
<comment type="caution">
    <text evidence="1">The sequence shown here is derived from an EMBL/GenBank/DDBJ whole genome shotgun (WGS) entry which is preliminary data.</text>
</comment>
<evidence type="ECO:0000313" key="2">
    <source>
        <dbReference type="Proteomes" id="UP000076574"/>
    </source>
</evidence>
<protein>
    <submittedName>
        <fullName evidence="1">Uncharacterized protein</fullName>
    </submittedName>
</protein>
<keyword evidence="2" id="KW-1185">Reference proteome</keyword>
<gene>
    <name evidence="1" type="ORF">A4A58_29260</name>
</gene>
<proteinExistence type="predicted"/>
<dbReference type="Proteomes" id="UP000076574">
    <property type="component" value="Unassembled WGS sequence"/>
</dbReference>
<name>A0A163YTW9_9BRAD</name>
<dbReference type="EMBL" id="LVYV01000021">
    <property type="protein sequence ID" value="KZD22569.1"/>
    <property type="molecule type" value="Genomic_DNA"/>
</dbReference>
<dbReference type="RefSeq" id="WP_068734426.1">
    <property type="nucleotide sequence ID" value="NZ_LVYV01000021.1"/>
</dbReference>